<dbReference type="InterPro" id="IPR050482">
    <property type="entry name" value="Sensor_HK_TwoCompSys"/>
</dbReference>
<dbReference type="InterPro" id="IPR011712">
    <property type="entry name" value="Sig_transdc_His_kin_sub3_dim/P"/>
</dbReference>
<keyword evidence="9" id="KW-0812">Transmembrane</keyword>
<dbReference type="PANTHER" id="PTHR24421">
    <property type="entry name" value="NITRATE/NITRITE SENSOR PROTEIN NARX-RELATED"/>
    <property type="match status" value="1"/>
</dbReference>
<dbReference type="SUPFAM" id="SSF55874">
    <property type="entry name" value="ATPase domain of HSP90 chaperone/DNA topoisomerase II/histidine kinase"/>
    <property type="match status" value="1"/>
</dbReference>
<dbReference type="InterPro" id="IPR055558">
    <property type="entry name" value="DUF7134"/>
</dbReference>
<dbReference type="GO" id="GO:0046983">
    <property type="term" value="F:protein dimerization activity"/>
    <property type="evidence" value="ECO:0007669"/>
    <property type="project" value="InterPro"/>
</dbReference>
<feature type="transmembrane region" description="Helical" evidence="9">
    <location>
        <begin position="116"/>
        <end position="136"/>
    </location>
</feature>
<feature type="domain" description="Histidine kinase/HSP90-like ATPase" evidence="10">
    <location>
        <begin position="315"/>
        <end position="416"/>
    </location>
</feature>
<organism evidence="11 12">
    <name type="scientific">Catellatospora citrea</name>
    <dbReference type="NCBI Taxonomy" id="53366"/>
    <lineage>
        <taxon>Bacteria</taxon>
        <taxon>Bacillati</taxon>
        <taxon>Actinomycetota</taxon>
        <taxon>Actinomycetes</taxon>
        <taxon>Micromonosporales</taxon>
        <taxon>Micromonosporaceae</taxon>
        <taxon>Catellatospora</taxon>
    </lineage>
</organism>
<evidence type="ECO:0000256" key="7">
    <source>
        <dbReference type="ARBA" id="ARBA00022840"/>
    </source>
</evidence>
<dbReference type="Proteomes" id="UP000659904">
    <property type="component" value="Unassembled WGS sequence"/>
</dbReference>
<evidence type="ECO:0000313" key="11">
    <source>
        <dbReference type="EMBL" id="GIG01792.1"/>
    </source>
</evidence>
<keyword evidence="12" id="KW-1185">Reference proteome</keyword>
<evidence type="ECO:0000256" key="3">
    <source>
        <dbReference type="ARBA" id="ARBA00022553"/>
    </source>
</evidence>
<dbReference type="Gene3D" id="1.20.5.1930">
    <property type="match status" value="1"/>
</dbReference>
<accession>A0A8J3KL39</accession>
<evidence type="ECO:0000256" key="1">
    <source>
        <dbReference type="ARBA" id="ARBA00000085"/>
    </source>
</evidence>
<dbReference type="EC" id="2.7.13.3" evidence="2"/>
<keyword evidence="4" id="KW-0808">Transferase</keyword>
<dbReference type="CDD" id="cd16917">
    <property type="entry name" value="HATPase_UhpB-NarQ-NarX-like"/>
    <property type="match status" value="1"/>
</dbReference>
<keyword evidence="7" id="KW-0067">ATP-binding</keyword>
<dbReference type="InterPro" id="IPR036890">
    <property type="entry name" value="HATPase_C_sf"/>
</dbReference>
<gene>
    <name evidence="11" type="ORF">Cci01nite_68850</name>
</gene>
<sequence length="433" mass="46646">MPLTSLTQRLSWWKPDWWTPLRTDAALAAGLLGVQVLLAYAQPGWRMKTDLVTMLWSAVTLLPVVIRRTHLWLAIGATAAFTAVGLLWPDSLLGGQGVALWVLAYTAAAHQRWWRALLGTAALWLVNDLIWVWAYQHDFMVAADGTKLITMSAGIVINLVVMVITFLIGRTVRARREAATALAERALAAESSRQAHAEQAVAEERRRIARELHDVVAHHVSVIGVMSTGARRMLHRDPAAADEALATIEQTSRTTLRELRRLLFVLRSEGGRDDDAGRSPQPGLSALRTLVEQVCEAGLSTSLRVDGELGEVDPGVALTAYRIVQEALTNALKHAGPARAEVRLTVDGRLLTIEVFDTGRGPYARTLSADGITVGAVTGHGLLGMRERVAVYGGTLRTGPRPGGGFRVHARIPIEQAGAAGAAAPEAEAEVAG</sequence>
<dbReference type="GO" id="GO:0016020">
    <property type="term" value="C:membrane"/>
    <property type="evidence" value="ECO:0007669"/>
    <property type="project" value="InterPro"/>
</dbReference>
<evidence type="ECO:0000256" key="8">
    <source>
        <dbReference type="ARBA" id="ARBA00023012"/>
    </source>
</evidence>
<dbReference type="InterPro" id="IPR003594">
    <property type="entry name" value="HATPase_dom"/>
</dbReference>
<evidence type="ECO:0000256" key="6">
    <source>
        <dbReference type="ARBA" id="ARBA00022777"/>
    </source>
</evidence>
<feature type="transmembrane region" description="Helical" evidence="9">
    <location>
        <begin position="71"/>
        <end position="87"/>
    </location>
</feature>
<keyword evidence="3" id="KW-0597">Phosphoprotein</keyword>
<dbReference type="GO" id="GO:0000155">
    <property type="term" value="F:phosphorelay sensor kinase activity"/>
    <property type="evidence" value="ECO:0007669"/>
    <property type="project" value="InterPro"/>
</dbReference>
<evidence type="ECO:0000256" key="5">
    <source>
        <dbReference type="ARBA" id="ARBA00022741"/>
    </source>
</evidence>
<feature type="transmembrane region" description="Helical" evidence="9">
    <location>
        <begin position="148"/>
        <end position="168"/>
    </location>
</feature>
<dbReference type="Gene3D" id="3.30.565.10">
    <property type="entry name" value="Histidine kinase-like ATPase, C-terminal domain"/>
    <property type="match status" value="1"/>
</dbReference>
<dbReference type="RefSeq" id="WP_239165797.1">
    <property type="nucleotide sequence ID" value="NZ_BONH01000043.1"/>
</dbReference>
<dbReference type="SMART" id="SM00387">
    <property type="entry name" value="HATPase_c"/>
    <property type="match status" value="1"/>
</dbReference>
<protein>
    <recommendedName>
        <fullName evidence="2">histidine kinase</fullName>
        <ecNumber evidence="2">2.7.13.3</ecNumber>
    </recommendedName>
</protein>
<dbReference type="EMBL" id="BONH01000043">
    <property type="protein sequence ID" value="GIG01792.1"/>
    <property type="molecule type" value="Genomic_DNA"/>
</dbReference>
<dbReference type="Pfam" id="PF23539">
    <property type="entry name" value="DUF7134"/>
    <property type="match status" value="1"/>
</dbReference>
<evidence type="ECO:0000259" key="10">
    <source>
        <dbReference type="SMART" id="SM00387"/>
    </source>
</evidence>
<keyword evidence="5" id="KW-0547">Nucleotide-binding</keyword>
<proteinExistence type="predicted"/>
<keyword evidence="8" id="KW-0902">Two-component regulatory system</keyword>
<keyword evidence="9" id="KW-0472">Membrane</keyword>
<reference evidence="11 12" key="1">
    <citation type="submission" date="2021-01" db="EMBL/GenBank/DDBJ databases">
        <title>Whole genome shotgun sequence of Catellatospora citrea NBRC 14495.</title>
        <authorList>
            <person name="Komaki H."/>
            <person name="Tamura T."/>
        </authorList>
    </citation>
    <scope>NUCLEOTIDE SEQUENCE [LARGE SCALE GENOMIC DNA]</scope>
    <source>
        <strain evidence="11 12">NBRC 14495</strain>
    </source>
</reference>
<evidence type="ECO:0000256" key="9">
    <source>
        <dbReference type="SAM" id="Phobius"/>
    </source>
</evidence>
<dbReference type="Pfam" id="PF07730">
    <property type="entry name" value="HisKA_3"/>
    <property type="match status" value="1"/>
</dbReference>
<evidence type="ECO:0000313" key="12">
    <source>
        <dbReference type="Proteomes" id="UP000659904"/>
    </source>
</evidence>
<comment type="caution">
    <text evidence="11">The sequence shown here is derived from an EMBL/GenBank/DDBJ whole genome shotgun (WGS) entry which is preliminary data.</text>
</comment>
<keyword evidence="6 11" id="KW-0418">Kinase</keyword>
<dbReference type="Pfam" id="PF02518">
    <property type="entry name" value="HATPase_c"/>
    <property type="match status" value="1"/>
</dbReference>
<comment type="catalytic activity">
    <reaction evidence="1">
        <text>ATP + protein L-histidine = ADP + protein N-phospho-L-histidine.</text>
        <dbReference type="EC" id="2.7.13.3"/>
    </reaction>
</comment>
<name>A0A8J3KL39_9ACTN</name>
<dbReference type="AlphaFoldDB" id="A0A8J3KL39"/>
<dbReference type="PANTHER" id="PTHR24421:SF10">
    <property type="entry name" value="NITRATE_NITRITE SENSOR PROTEIN NARQ"/>
    <property type="match status" value="1"/>
</dbReference>
<evidence type="ECO:0000256" key="4">
    <source>
        <dbReference type="ARBA" id="ARBA00022679"/>
    </source>
</evidence>
<keyword evidence="9" id="KW-1133">Transmembrane helix</keyword>
<evidence type="ECO:0000256" key="2">
    <source>
        <dbReference type="ARBA" id="ARBA00012438"/>
    </source>
</evidence>
<dbReference type="GO" id="GO:0005524">
    <property type="term" value="F:ATP binding"/>
    <property type="evidence" value="ECO:0007669"/>
    <property type="project" value="UniProtKB-KW"/>
</dbReference>